<dbReference type="GeneID" id="37170822"/>
<dbReference type="OrthoDB" id="3350591at2759"/>
<accession>A0A8T8WLM5</accession>
<organism evidence="2 3">
    <name type="scientific">Aspergillus japonicus CBS 114.51</name>
    <dbReference type="NCBI Taxonomy" id="1448312"/>
    <lineage>
        <taxon>Eukaryota</taxon>
        <taxon>Fungi</taxon>
        <taxon>Dikarya</taxon>
        <taxon>Ascomycota</taxon>
        <taxon>Pezizomycotina</taxon>
        <taxon>Eurotiomycetes</taxon>
        <taxon>Eurotiomycetidae</taxon>
        <taxon>Eurotiales</taxon>
        <taxon>Aspergillaceae</taxon>
        <taxon>Aspergillus</taxon>
        <taxon>Aspergillus subgen. Circumdati</taxon>
    </lineage>
</organism>
<protein>
    <submittedName>
        <fullName evidence="2">Uncharacterized protein</fullName>
    </submittedName>
</protein>
<dbReference type="Pfam" id="PF12311">
    <property type="entry name" value="DUF3632"/>
    <property type="match status" value="1"/>
</dbReference>
<reference evidence="2 3" key="1">
    <citation type="submission" date="2018-02" db="EMBL/GenBank/DDBJ databases">
        <title>The genomes of Aspergillus section Nigri reveals drivers in fungal speciation.</title>
        <authorList>
            <consortium name="DOE Joint Genome Institute"/>
            <person name="Vesth T.C."/>
            <person name="Nybo J."/>
            <person name="Theobald S."/>
            <person name="Brandl J."/>
            <person name="Frisvad J.C."/>
            <person name="Nielsen K.F."/>
            <person name="Lyhne E.K."/>
            <person name="Kogle M.E."/>
            <person name="Kuo A."/>
            <person name="Riley R."/>
            <person name="Clum A."/>
            <person name="Nolan M."/>
            <person name="Lipzen A."/>
            <person name="Salamov A."/>
            <person name="Henrissat B."/>
            <person name="Wiebenga A."/>
            <person name="De vries R.P."/>
            <person name="Grigoriev I.V."/>
            <person name="Mortensen U.H."/>
            <person name="Andersen M.R."/>
            <person name="Baker S.E."/>
        </authorList>
    </citation>
    <scope>NUCLEOTIDE SEQUENCE [LARGE SCALE GENOMIC DNA]</scope>
    <source>
        <strain evidence="2 3">CBS 114.51</strain>
    </source>
</reference>
<feature type="compositionally biased region" description="Low complexity" evidence="1">
    <location>
        <begin position="15"/>
        <end position="25"/>
    </location>
</feature>
<keyword evidence="3" id="KW-1185">Reference proteome</keyword>
<dbReference type="InterPro" id="IPR053204">
    <property type="entry name" value="Oxopyrrolidines_Biosynth-assoc"/>
</dbReference>
<sequence>MPIQPATPAVKDSDNNNNNNNNNNNMDPYPPILQDYLTNNLLSTSTATTIASTTLSPPASEENLEDKLTRLWRLILTLAHQTPTHQAKLVDLLTALSHLPDATTPNEAEEKPLMIHDMRVWHDLPMLGWELRHRWNDSVPTPTPVHAGTKGAEGTERDAAIARIVSVNRFVARLVATHEPVFRPHAWFALVTLRRALETPWAQMGPEDPPAAWVPAAAAWIEVLGPEIYAWEEEYVAGPAVGAPGRGGPLWQGKHGFCRERWGLWRERFGEVARLEGKDVHVRSVAGRAERRMKEIEADRGAGAGDLR</sequence>
<dbReference type="InterPro" id="IPR022085">
    <property type="entry name" value="OpdG"/>
</dbReference>
<name>A0A8T8WLM5_ASPJA</name>
<proteinExistence type="predicted"/>
<gene>
    <name evidence="2" type="ORF">BO86DRAFT_245989</name>
</gene>
<evidence type="ECO:0000313" key="2">
    <source>
        <dbReference type="EMBL" id="RAH76751.1"/>
    </source>
</evidence>
<evidence type="ECO:0000256" key="1">
    <source>
        <dbReference type="SAM" id="MobiDB-lite"/>
    </source>
</evidence>
<dbReference type="PANTHER" id="PTHR38797">
    <property type="entry name" value="NUCLEAR PORE COMPLEX PROTEIN NUP85-RELATED"/>
    <property type="match status" value="1"/>
</dbReference>
<dbReference type="Proteomes" id="UP000249497">
    <property type="component" value="Unassembled WGS sequence"/>
</dbReference>
<dbReference type="EMBL" id="KZ824859">
    <property type="protein sequence ID" value="RAH76751.1"/>
    <property type="molecule type" value="Genomic_DNA"/>
</dbReference>
<dbReference type="RefSeq" id="XP_025522645.1">
    <property type="nucleotide sequence ID" value="XM_025667130.1"/>
</dbReference>
<dbReference type="PANTHER" id="PTHR38797:SF4">
    <property type="entry name" value="NUCLEAR PORE COMPLEX PROTEIN NUP85"/>
    <property type="match status" value="1"/>
</dbReference>
<dbReference type="AlphaFoldDB" id="A0A8T8WLM5"/>
<feature type="region of interest" description="Disordered" evidence="1">
    <location>
        <begin position="1"/>
        <end position="32"/>
    </location>
</feature>
<evidence type="ECO:0000313" key="3">
    <source>
        <dbReference type="Proteomes" id="UP000249497"/>
    </source>
</evidence>